<feature type="chain" id="PRO_5032524429" description="Glycosyl hydrolase" evidence="1">
    <location>
        <begin position="30"/>
        <end position="609"/>
    </location>
</feature>
<dbReference type="Pfam" id="PF07944">
    <property type="entry name" value="Beta-AFase-like_GH127_cat"/>
    <property type="match status" value="1"/>
</dbReference>
<evidence type="ECO:0008006" key="6">
    <source>
        <dbReference type="Google" id="ProtNLM"/>
    </source>
</evidence>
<evidence type="ECO:0000313" key="4">
    <source>
        <dbReference type="EMBL" id="MBB6145231.1"/>
    </source>
</evidence>
<feature type="domain" description="Non-reducing end beta-L-arabinofuranosidase-like GH127 catalytic" evidence="2">
    <location>
        <begin position="46"/>
        <end position="422"/>
    </location>
</feature>
<keyword evidence="5" id="KW-1185">Reference proteome</keyword>
<dbReference type="AlphaFoldDB" id="A0A841K237"/>
<dbReference type="GO" id="GO:0005975">
    <property type="term" value="P:carbohydrate metabolic process"/>
    <property type="evidence" value="ECO:0007669"/>
    <property type="project" value="InterPro"/>
</dbReference>
<organism evidence="4 5">
    <name type="scientific">Silvibacterium bohemicum</name>
    <dbReference type="NCBI Taxonomy" id="1577686"/>
    <lineage>
        <taxon>Bacteria</taxon>
        <taxon>Pseudomonadati</taxon>
        <taxon>Acidobacteriota</taxon>
        <taxon>Terriglobia</taxon>
        <taxon>Terriglobales</taxon>
        <taxon>Acidobacteriaceae</taxon>
        <taxon>Silvibacterium</taxon>
    </lineage>
</organism>
<accession>A0A841K237</accession>
<dbReference type="InterPro" id="IPR008928">
    <property type="entry name" value="6-hairpin_glycosidase_sf"/>
</dbReference>
<dbReference type="PANTHER" id="PTHR31151:SF0">
    <property type="entry name" value="PROLINE-TRNA LIGASE (DUF1680)"/>
    <property type="match status" value="1"/>
</dbReference>
<sequence>MYRTSRRSFLKAGATAAAGAAFLRRSSLAAVTDAVSTKLTQFDYADVKLLDGPLLEQFNTNHAFFLGLDEDALLKPFRQAAGLPAPGEDMGGWYSWSKDFDPPHNMTGYVPGHTFGQYLSGLARACAATGDKPTREKVQRLVRNFAPTVSEKFYVNYPLPAYTFDKTNCGLIDAHQFASDPMALAVLGYATDAVLPYLPEKALTRPEMEARPHKNMAYTWDESYTLPENFFLAYRRSGDPRYRQLAQRFLQDDTYFDPLAEGRNVLPGQHAYSHVNALSSASQAYLVLGSEKHLRAARNGFGFVLDTQSFATGGWGPDESFRKPDSGDLGSSLAKTHASFETPCGAYGHFKIARYMMRVTGDSRYGDSMEKVLYNTILGAKPLQPDGRSFYYSDYNNSGSKFYHGDKWPCCSGTFPQITADYGISSYFRSPDGVYVNLFVPSQVSWRQGSARVALEQRTQYPYSPEITMHVHTDRAESFAIYLRVPQWAGSKTMLAVNGKAVSVELRPGSFIPLQREWKDGDRIEYSIDMPLRLESVDAQHLQTAALLNGPLTLFAVDPLDSRFTRAQLLAARQQGAGWRVASSGQPVTFLSFGEIRDQKYRLYHDVTA</sequence>
<evidence type="ECO:0000259" key="2">
    <source>
        <dbReference type="Pfam" id="PF07944"/>
    </source>
</evidence>
<name>A0A841K237_9BACT</name>
<dbReference type="InterPro" id="IPR049046">
    <property type="entry name" value="Beta-AFase-like_GH127_middle"/>
</dbReference>
<comment type="caution">
    <text evidence="4">The sequence shown here is derived from an EMBL/GenBank/DDBJ whole genome shotgun (WGS) entry which is preliminary data.</text>
</comment>
<evidence type="ECO:0000313" key="5">
    <source>
        <dbReference type="Proteomes" id="UP000538666"/>
    </source>
</evidence>
<proteinExistence type="predicted"/>
<dbReference type="Proteomes" id="UP000538666">
    <property type="component" value="Unassembled WGS sequence"/>
</dbReference>
<dbReference type="RefSeq" id="WP_050061656.1">
    <property type="nucleotide sequence ID" value="NZ_JACHEK010000006.1"/>
</dbReference>
<dbReference type="InterPro" id="IPR012878">
    <property type="entry name" value="Beta-AFase-like_GH127_cat"/>
</dbReference>
<dbReference type="SUPFAM" id="SSF48208">
    <property type="entry name" value="Six-hairpin glycosidases"/>
    <property type="match status" value="1"/>
</dbReference>
<gene>
    <name evidence="4" type="ORF">HNQ77_003189</name>
</gene>
<protein>
    <recommendedName>
        <fullName evidence="6">Glycosyl hydrolase</fullName>
    </recommendedName>
</protein>
<dbReference type="PANTHER" id="PTHR31151">
    <property type="entry name" value="PROLINE-TRNA LIGASE (DUF1680)"/>
    <property type="match status" value="1"/>
</dbReference>
<keyword evidence="1" id="KW-0732">Signal</keyword>
<feature type="signal peptide" evidence="1">
    <location>
        <begin position="1"/>
        <end position="29"/>
    </location>
</feature>
<feature type="domain" description="Non-reducing end beta-L-arabinofuranosidase-like GH127 middle" evidence="3">
    <location>
        <begin position="433"/>
        <end position="530"/>
    </location>
</feature>
<evidence type="ECO:0000259" key="3">
    <source>
        <dbReference type="Pfam" id="PF20736"/>
    </source>
</evidence>
<dbReference type="InterPro" id="IPR006311">
    <property type="entry name" value="TAT_signal"/>
</dbReference>
<evidence type="ECO:0000256" key="1">
    <source>
        <dbReference type="SAM" id="SignalP"/>
    </source>
</evidence>
<reference evidence="4 5" key="1">
    <citation type="submission" date="2020-08" db="EMBL/GenBank/DDBJ databases">
        <title>Genomic Encyclopedia of Type Strains, Phase IV (KMG-IV): sequencing the most valuable type-strain genomes for metagenomic binning, comparative biology and taxonomic classification.</title>
        <authorList>
            <person name="Goeker M."/>
        </authorList>
    </citation>
    <scope>NUCLEOTIDE SEQUENCE [LARGE SCALE GENOMIC DNA]</scope>
    <source>
        <strain evidence="4 5">DSM 103733</strain>
    </source>
</reference>
<dbReference type="Pfam" id="PF20736">
    <property type="entry name" value="Glyco_hydro127M"/>
    <property type="match status" value="1"/>
</dbReference>
<dbReference type="OrthoDB" id="9757939at2"/>
<dbReference type="PROSITE" id="PS51318">
    <property type="entry name" value="TAT"/>
    <property type="match status" value="1"/>
</dbReference>
<dbReference type="EMBL" id="JACHEK010000006">
    <property type="protein sequence ID" value="MBB6145231.1"/>
    <property type="molecule type" value="Genomic_DNA"/>
</dbReference>